<comment type="subunit">
    <text evidence="4 11">The glycine cleavage system is composed of four proteins: P, T, L and H.</text>
</comment>
<comment type="catalytic activity">
    <reaction evidence="9 11">
        <text>N(6)-[(R)-S(8)-aminomethyldihydrolipoyl]-L-lysyl-[protein] + (6S)-5,6,7,8-tetrahydrofolate = N(6)-[(R)-dihydrolipoyl]-L-lysyl-[protein] + (6R)-5,10-methylene-5,6,7,8-tetrahydrofolate + NH4(+)</text>
        <dbReference type="Rhea" id="RHEA:16945"/>
        <dbReference type="Rhea" id="RHEA-COMP:10475"/>
        <dbReference type="Rhea" id="RHEA-COMP:10492"/>
        <dbReference type="ChEBI" id="CHEBI:15636"/>
        <dbReference type="ChEBI" id="CHEBI:28938"/>
        <dbReference type="ChEBI" id="CHEBI:57453"/>
        <dbReference type="ChEBI" id="CHEBI:83100"/>
        <dbReference type="ChEBI" id="CHEBI:83143"/>
        <dbReference type="EC" id="2.1.2.10"/>
    </reaction>
</comment>
<evidence type="ECO:0000256" key="10">
    <source>
        <dbReference type="PIRSR" id="PIRSR006487-1"/>
    </source>
</evidence>
<dbReference type="PANTHER" id="PTHR43757:SF16">
    <property type="entry name" value="AMINOMETHYLTRANSFERASE, MITOCHONDRIAL"/>
    <property type="match status" value="1"/>
</dbReference>
<dbReference type="Gene3D" id="3.30.1360.120">
    <property type="entry name" value="Probable tRNA modification gtpase trme, domain 1"/>
    <property type="match status" value="1"/>
</dbReference>
<dbReference type="EnsemblMetazoa" id="XM_014383757.2">
    <property type="protein sequence ID" value="XP_014239243.1"/>
    <property type="gene ID" value="LOC106660812"/>
</dbReference>
<gene>
    <name evidence="14" type="primary">106660812</name>
</gene>
<dbReference type="SUPFAM" id="SSF103025">
    <property type="entry name" value="Folate-binding domain"/>
    <property type="match status" value="1"/>
</dbReference>
<dbReference type="Gene3D" id="2.40.30.110">
    <property type="entry name" value="Aminomethyltransferase beta-barrel domains"/>
    <property type="match status" value="1"/>
</dbReference>
<feature type="domain" description="GCVT N-terminal" evidence="12">
    <location>
        <begin position="32"/>
        <end position="294"/>
    </location>
</feature>
<feature type="domain" description="Aminomethyltransferase C-terminal" evidence="13">
    <location>
        <begin position="320"/>
        <end position="399"/>
    </location>
</feature>
<comment type="similarity">
    <text evidence="3 11">Belongs to the GcvT family.</text>
</comment>
<dbReference type="InterPro" id="IPR029043">
    <property type="entry name" value="GcvT/YgfZ_C"/>
</dbReference>
<feature type="binding site" evidence="10">
    <location>
        <position position="232"/>
    </location>
    <ligand>
        <name>substrate</name>
    </ligand>
</feature>
<dbReference type="FunFam" id="3.30.70.1400:FF:000001">
    <property type="entry name" value="Aminomethyltransferase"/>
    <property type="match status" value="1"/>
</dbReference>
<evidence type="ECO:0000256" key="6">
    <source>
        <dbReference type="ARBA" id="ARBA00022679"/>
    </source>
</evidence>
<keyword evidence="7 11" id="KW-0809">Transit peptide</keyword>
<keyword evidence="6 11" id="KW-0808">Transferase</keyword>
<dbReference type="InterPro" id="IPR013977">
    <property type="entry name" value="GcvT_C"/>
</dbReference>
<dbReference type="InterPro" id="IPR006222">
    <property type="entry name" value="GCVT_N"/>
</dbReference>
<dbReference type="OMA" id="MPVQYPA"/>
<evidence type="ECO:0000256" key="9">
    <source>
        <dbReference type="ARBA" id="ARBA00047665"/>
    </source>
</evidence>
<evidence type="ECO:0000256" key="1">
    <source>
        <dbReference type="ARBA" id="ARBA00003631"/>
    </source>
</evidence>
<dbReference type="GO" id="GO:0008483">
    <property type="term" value="F:transaminase activity"/>
    <property type="evidence" value="ECO:0007669"/>
    <property type="project" value="UniProtKB-KW"/>
</dbReference>
<dbReference type="Pfam" id="PF08669">
    <property type="entry name" value="GCV_T_C"/>
    <property type="match status" value="1"/>
</dbReference>
<dbReference type="SUPFAM" id="SSF101790">
    <property type="entry name" value="Aminomethyltransferase beta-barrel domain"/>
    <property type="match status" value="1"/>
</dbReference>
<comment type="function">
    <text evidence="1 11">The glycine cleavage system catalyzes the degradation of glycine.</text>
</comment>
<dbReference type="InterPro" id="IPR028896">
    <property type="entry name" value="GcvT/YgfZ/DmdA"/>
</dbReference>
<dbReference type="InterPro" id="IPR006223">
    <property type="entry name" value="GcvT"/>
</dbReference>
<comment type="subcellular location">
    <subcellularLocation>
        <location evidence="2 11">Mitochondrion</location>
    </subcellularLocation>
</comment>
<keyword evidence="8 11" id="KW-0496">Mitochondrion</keyword>
<reference evidence="14" key="1">
    <citation type="submission" date="2022-01" db="UniProtKB">
        <authorList>
            <consortium name="EnsemblMetazoa"/>
        </authorList>
    </citation>
    <scope>IDENTIFICATION</scope>
</reference>
<dbReference type="InterPro" id="IPR027266">
    <property type="entry name" value="TrmE/GcvT-like"/>
</dbReference>
<dbReference type="FunFam" id="4.10.1250.10:FF:000002">
    <property type="entry name" value="Aminomethyltransferase"/>
    <property type="match status" value="1"/>
</dbReference>
<dbReference type="GO" id="GO:0006546">
    <property type="term" value="P:glycine catabolic process"/>
    <property type="evidence" value="ECO:0007669"/>
    <property type="project" value="InterPro"/>
</dbReference>
<keyword evidence="5 11" id="KW-0032">Aminotransferase</keyword>
<dbReference type="GO" id="GO:0005739">
    <property type="term" value="C:mitochondrion"/>
    <property type="evidence" value="ECO:0007669"/>
    <property type="project" value="UniProtKB-SubCell"/>
</dbReference>
<organism evidence="14 15">
    <name type="scientific">Cimex lectularius</name>
    <name type="common">Bed bug</name>
    <name type="synonym">Acanthia lectularia</name>
    <dbReference type="NCBI Taxonomy" id="79782"/>
    <lineage>
        <taxon>Eukaryota</taxon>
        <taxon>Metazoa</taxon>
        <taxon>Ecdysozoa</taxon>
        <taxon>Arthropoda</taxon>
        <taxon>Hexapoda</taxon>
        <taxon>Insecta</taxon>
        <taxon>Pterygota</taxon>
        <taxon>Neoptera</taxon>
        <taxon>Paraneoptera</taxon>
        <taxon>Hemiptera</taxon>
        <taxon>Heteroptera</taxon>
        <taxon>Panheteroptera</taxon>
        <taxon>Cimicomorpha</taxon>
        <taxon>Cimicidae</taxon>
        <taxon>Cimex</taxon>
    </lineage>
</organism>
<evidence type="ECO:0000256" key="4">
    <source>
        <dbReference type="ARBA" id="ARBA00011690"/>
    </source>
</evidence>
<dbReference type="PIRSF" id="PIRSF006487">
    <property type="entry name" value="GcvT"/>
    <property type="match status" value="1"/>
</dbReference>
<evidence type="ECO:0000256" key="7">
    <source>
        <dbReference type="ARBA" id="ARBA00022946"/>
    </source>
</evidence>
<keyword evidence="15" id="KW-1185">Reference proteome</keyword>
<dbReference type="PANTHER" id="PTHR43757">
    <property type="entry name" value="AMINOMETHYLTRANSFERASE"/>
    <property type="match status" value="1"/>
</dbReference>
<dbReference type="Gene3D" id="4.10.1250.10">
    <property type="entry name" value="Aminomethyltransferase fragment"/>
    <property type="match status" value="1"/>
</dbReference>
<dbReference type="Pfam" id="PF01571">
    <property type="entry name" value="GCV_T"/>
    <property type="match status" value="1"/>
</dbReference>
<evidence type="ECO:0000256" key="5">
    <source>
        <dbReference type="ARBA" id="ARBA00022576"/>
    </source>
</evidence>
<evidence type="ECO:0000256" key="2">
    <source>
        <dbReference type="ARBA" id="ARBA00004173"/>
    </source>
</evidence>
<dbReference type="OrthoDB" id="10263536at2759"/>
<accession>A0A8I6R8I9</accession>
<dbReference type="NCBIfam" id="TIGR00528">
    <property type="entry name" value="gcvT"/>
    <property type="match status" value="1"/>
</dbReference>
<evidence type="ECO:0000256" key="11">
    <source>
        <dbReference type="RuleBase" id="RU003981"/>
    </source>
</evidence>
<dbReference type="GO" id="GO:0004047">
    <property type="term" value="F:aminomethyltransferase activity"/>
    <property type="evidence" value="ECO:0007669"/>
    <property type="project" value="UniProtKB-EC"/>
</dbReference>
<evidence type="ECO:0000256" key="8">
    <source>
        <dbReference type="ARBA" id="ARBA00023128"/>
    </source>
</evidence>
<dbReference type="AlphaFoldDB" id="A0A8I6R8I9"/>
<proteinExistence type="inferred from homology"/>
<protein>
    <recommendedName>
        <fullName evidence="11">Aminomethyltransferase</fullName>
        <ecNumber evidence="11">2.1.2.10</ecNumber>
    </recommendedName>
    <alternativeName>
        <fullName evidence="11">Glycine cleavage system T protein</fullName>
    </alternativeName>
</protein>
<dbReference type="EC" id="2.1.2.10" evidence="11"/>
<dbReference type="Gene3D" id="3.30.70.1400">
    <property type="entry name" value="Aminomethyltransferase beta-barrel domains"/>
    <property type="match status" value="1"/>
</dbReference>
<evidence type="ECO:0000313" key="15">
    <source>
        <dbReference type="Proteomes" id="UP000494040"/>
    </source>
</evidence>
<evidence type="ECO:0000256" key="3">
    <source>
        <dbReference type="ARBA" id="ARBA00008609"/>
    </source>
</evidence>
<dbReference type="Proteomes" id="UP000494040">
    <property type="component" value="Unassembled WGS sequence"/>
</dbReference>
<dbReference type="NCBIfam" id="NF001567">
    <property type="entry name" value="PRK00389.1"/>
    <property type="match status" value="1"/>
</dbReference>
<dbReference type="GO" id="GO:0005960">
    <property type="term" value="C:glycine cleavage complex"/>
    <property type="evidence" value="ECO:0007669"/>
    <property type="project" value="InterPro"/>
</dbReference>
<evidence type="ECO:0000259" key="13">
    <source>
        <dbReference type="Pfam" id="PF08669"/>
    </source>
</evidence>
<evidence type="ECO:0000313" key="14">
    <source>
        <dbReference type="EnsemblMetazoa" id="XP_014239243.1"/>
    </source>
</evidence>
<dbReference type="FunFam" id="2.40.30.110:FF:000002">
    <property type="entry name" value="Aminomethyltransferase"/>
    <property type="match status" value="1"/>
</dbReference>
<sequence length="410" mass="45425">MFKSIFKVPVKTSIRIWLVRPASTDVGVKTSLYDFHVERSGKMVNFCGFQLPVQYGTESITESHLHTRKFCSVFDVSHMLQTEIVGKHRVEFMESLCTADIAGMPENGSSLSLYTEKDNGGILDDLIVTKCNDHLYIVSNASMRDQDSQLMLAAKDIFNRNGKDVNLTFYNPEQRSLLAVQGPKSQEVLQPLVEGVDLKNLYFMSTTKAKMLGTGVELRITRCGYTGEDGFEVSIDSKHVQTLAEMLVKNPYVKLAGLGARDTLRLEAGLCLYGNDIDTTTTPVSAVLMWTVGKRRRQAQDFPGAKVILSELKQGPLMKRVGLISTVKKSPPFRQGALVIDKDGREVGKVTSGCPSPSLGVNIAMGYVKSEHCRAGTQLSVRVRNTDVDVEITKMPFVKGNYYHAPQLNK</sequence>
<dbReference type="KEGG" id="clec:106660812"/>
<evidence type="ECO:0000259" key="12">
    <source>
        <dbReference type="Pfam" id="PF01571"/>
    </source>
</evidence>
<name>A0A8I6R8I9_CIMLE</name>